<dbReference type="InterPro" id="IPR022842">
    <property type="entry name" value="RNAP_Rpo3/Rpb3/RPAC1"/>
</dbReference>
<dbReference type="FunFam" id="2.170.120.12:FF:000003">
    <property type="entry name" value="Dna-directed rna polymerases i and iii subunit"/>
    <property type="match status" value="1"/>
</dbReference>
<dbReference type="Pfam" id="PF01193">
    <property type="entry name" value="RNA_pol_L"/>
    <property type="match status" value="1"/>
</dbReference>
<accession>A0A9W8L4D3</accession>
<dbReference type="PANTHER" id="PTHR11800:SF13">
    <property type="entry name" value="DNA-DIRECTED RNA POLYMERASES I AND III SUBUNIT RPAC1"/>
    <property type="match status" value="1"/>
</dbReference>
<dbReference type="InterPro" id="IPR036643">
    <property type="entry name" value="RNApol_insert_sf"/>
</dbReference>
<dbReference type="SUPFAM" id="SSF55257">
    <property type="entry name" value="RBP11-like subunits of RNA polymerase"/>
    <property type="match status" value="1"/>
</dbReference>
<dbReference type="SUPFAM" id="SSF56553">
    <property type="entry name" value="Insert subdomain of RNA polymerase alpha subunit"/>
    <property type="match status" value="1"/>
</dbReference>
<keyword evidence="5" id="KW-0539">Nucleus</keyword>
<evidence type="ECO:0000259" key="8">
    <source>
        <dbReference type="SMART" id="SM00662"/>
    </source>
</evidence>
<protein>
    <recommendedName>
        <fullName evidence="2">DNA-directed RNA polymerases I and III subunit RPAC1</fullName>
    </recommendedName>
    <alternativeName>
        <fullName evidence="7">DNA-directed RNA polymerases I and III 40 kDa polypeptide</fullName>
    </alternativeName>
</protein>
<reference evidence="9" key="1">
    <citation type="submission" date="2022-07" db="EMBL/GenBank/DDBJ databases">
        <title>Phylogenomic reconstructions and comparative analyses of Kickxellomycotina fungi.</title>
        <authorList>
            <person name="Reynolds N.K."/>
            <person name="Stajich J.E."/>
            <person name="Barry K."/>
            <person name="Grigoriev I.V."/>
            <person name="Crous P."/>
            <person name="Smith M.E."/>
        </authorList>
    </citation>
    <scope>NUCLEOTIDE SEQUENCE</scope>
    <source>
        <strain evidence="9">CBS 109367</strain>
    </source>
</reference>
<comment type="subcellular location">
    <subcellularLocation>
        <location evidence="1">Nucleus</location>
    </subcellularLocation>
</comment>
<dbReference type="AlphaFoldDB" id="A0A9W8L4D3"/>
<dbReference type="InterPro" id="IPR011263">
    <property type="entry name" value="DNA-dir_RNA_pol_RpoA/D/Rpb3"/>
</dbReference>
<dbReference type="Pfam" id="PF01000">
    <property type="entry name" value="RNA_pol_A_bac"/>
    <property type="match status" value="1"/>
</dbReference>
<evidence type="ECO:0000256" key="4">
    <source>
        <dbReference type="ARBA" id="ARBA00023163"/>
    </source>
</evidence>
<dbReference type="Gene3D" id="3.30.1360.10">
    <property type="entry name" value="RNA polymerase, RBP11-like subunit"/>
    <property type="match status" value="1"/>
</dbReference>
<dbReference type="InterPro" id="IPR033901">
    <property type="entry name" value="RNAPI/III_AC40"/>
</dbReference>
<keyword evidence="3 9" id="KW-0240">DNA-directed RNA polymerase</keyword>
<evidence type="ECO:0000256" key="7">
    <source>
        <dbReference type="ARBA" id="ARBA00081520"/>
    </source>
</evidence>
<evidence type="ECO:0000256" key="5">
    <source>
        <dbReference type="ARBA" id="ARBA00023242"/>
    </source>
</evidence>
<gene>
    <name evidence="9" type="primary">RPC40</name>
    <name evidence="9" type="ORF">IWW39_003435</name>
</gene>
<name>A0A9W8L4D3_9FUNG</name>
<dbReference type="SMART" id="SM00662">
    <property type="entry name" value="RPOLD"/>
    <property type="match status" value="1"/>
</dbReference>
<dbReference type="Gene3D" id="2.170.120.12">
    <property type="entry name" value="DNA-directed RNA polymerase, insert domain"/>
    <property type="match status" value="1"/>
</dbReference>
<dbReference type="GO" id="GO:0003899">
    <property type="term" value="F:DNA-directed RNA polymerase activity"/>
    <property type="evidence" value="ECO:0007669"/>
    <property type="project" value="InterPro"/>
</dbReference>
<comment type="similarity">
    <text evidence="6">Belongs to the archaeal Rpo3/eukaryotic RPB3 RNA polymerase subunit family.</text>
</comment>
<dbReference type="InterPro" id="IPR011262">
    <property type="entry name" value="DNA-dir_RNA_pol_insert"/>
</dbReference>
<dbReference type="InterPro" id="IPR036603">
    <property type="entry name" value="RBP11-like"/>
</dbReference>
<dbReference type="GO" id="GO:0006362">
    <property type="term" value="P:transcription elongation by RNA polymerase I"/>
    <property type="evidence" value="ECO:0007669"/>
    <property type="project" value="UniProtKB-ARBA"/>
</dbReference>
<dbReference type="Proteomes" id="UP001151516">
    <property type="component" value="Unassembled WGS sequence"/>
</dbReference>
<evidence type="ECO:0000313" key="9">
    <source>
        <dbReference type="EMBL" id="KAJ2686738.1"/>
    </source>
</evidence>
<keyword evidence="10" id="KW-1185">Reference proteome</keyword>
<evidence type="ECO:0000256" key="1">
    <source>
        <dbReference type="ARBA" id="ARBA00004123"/>
    </source>
</evidence>
<dbReference type="EMBL" id="JANBTX010000096">
    <property type="protein sequence ID" value="KAJ2686738.1"/>
    <property type="molecule type" value="Genomic_DNA"/>
</dbReference>
<dbReference type="GO" id="GO:0005736">
    <property type="term" value="C:RNA polymerase I complex"/>
    <property type="evidence" value="ECO:0007669"/>
    <property type="project" value="UniProtKB-ARBA"/>
</dbReference>
<evidence type="ECO:0000313" key="10">
    <source>
        <dbReference type="Proteomes" id="UP001151516"/>
    </source>
</evidence>
<dbReference type="InterPro" id="IPR050518">
    <property type="entry name" value="Rpo3/RPB3_RNA_Pol_subunit"/>
</dbReference>
<dbReference type="CDD" id="cd07032">
    <property type="entry name" value="RNAP_I_II_AC40"/>
    <property type="match status" value="1"/>
</dbReference>
<organism evidence="9 10">
    <name type="scientific">Coemansia spiralis</name>
    <dbReference type="NCBI Taxonomy" id="417178"/>
    <lineage>
        <taxon>Eukaryota</taxon>
        <taxon>Fungi</taxon>
        <taxon>Fungi incertae sedis</taxon>
        <taxon>Zoopagomycota</taxon>
        <taxon>Kickxellomycotina</taxon>
        <taxon>Kickxellomycetes</taxon>
        <taxon>Kickxellales</taxon>
        <taxon>Kickxellaceae</taxon>
        <taxon>Coemansia</taxon>
    </lineage>
</organism>
<keyword evidence="4" id="KW-0804">Transcription</keyword>
<proteinExistence type="inferred from homology"/>
<dbReference type="HAMAP" id="MF_00320">
    <property type="entry name" value="RNApol_arch_Rpo3"/>
    <property type="match status" value="1"/>
</dbReference>
<dbReference type="GO" id="GO:0005666">
    <property type="term" value="C:RNA polymerase III complex"/>
    <property type="evidence" value="ECO:0007669"/>
    <property type="project" value="TreeGrafter"/>
</dbReference>
<evidence type="ECO:0000256" key="3">
    <source>
        <dbReference type="ARBA" id="ARBA00022478"/>
    </source>
</evidence>
<dbReference type="NCBIfam" id="NF001988">
    <property type="entry name" value="PRK00783.1"/>
    <property type="match status" value="1"/>
</dbReference>
<dbReference type="FunFam" id="3.30.1360.10:FF:000005">
    <property type="entry name" value="Dna-directed rna polymerases i and iii subunit"/>
    <property type="match status" value="1"/>
</dbReference>
<evidence type="ECO:0000256" key="2">
    <source>
        <dbReference type="ARBA" id="ARBA00022083"/>
    </source>
</evidence>
<feature type="domain" description="DNA-directed RNA polymerase RpoA/D/Rpb3-type" evidence="8">
    <location>
        <begin position="55"/>
        <end position="333"/>
    </location>
</feature>
<comment type="caution">
    <text evidence="9">The sequence shown here is derived from an EMBL/GenBank/DDBJ whole genome shotgun (WGS) entry which is preliminary data.</text>
</comment>
<evidence type="ECO:0000256" key="6">
    <source>
        <dbReference type="ARBA" id="ARBA00025804"/>
    </source>
</evidence>
<dbReference type="PANTHER" id="PTHR11800">
    <property type="entry name" value="DNA-DIRECTED RNA POLYMERASE"/>
    <property type="match status" value="1"/>
</dbReference>
<dbReference type="OrthoDB" id="270173at2759"/>
<sequence>MALEDRNRVVILEDRVENISGAEFPLSFDKHEVSYSLEELKNALDIKIVHLTPTEIEFDLIGVDASIANALRRILLAEIPTMAIETVYMINNTGIVQDEVLAHRLGLVPILANPEDFNWKRAEDPPTDQNTIVFKLFVECFKNQNAAADETDPNKKYIGSSVYSSQLVWDPKGDQATRFADAPVRPIHDDILITKLRPGQVINCEMHCQKGVGKDHAKFSPVATASYRLLPDIQILQDITGDDAELFRSCFPPGVVEIVNEGGVRKAKVVNARKDTVSREVLRHKEFEGKVRLTRVRDHFIFNVESTGAIRPEVLVSKALDVLIEKCDISKAALAKLIKDDMTDE</sequence>
<dbReference type="GO" id="GO:0046983">
    <property type="term" value="F:protein dimerization activity"/>
    <property type="evidence" value="ECO:0007669"/>
    <property type="project" value="InterPro"/>
</dbReference>